<dbReference type="PROSITE" id="PS00444">
    <property type="entry name" value="POLYPRENYL_SYNTHASE_2"/>
    <property type="match status" value="1"/>
</dbReference>
<dbReference type="SFLD" id="SFLDS00005">
    <property type="entry name" value="Isoprenoid_Synthase_Type_I"/>
    <property type="match status" value="1"/>
</dbReference>
<gene>
    <name evidence="7" type="ORF">CAAU_2085</name>
</gene>
<dbReference type="Gene3D" id="1.10.600.10">
    <property type="entry name" value="Farnesyl Diphosphate Synthase"/>
    <property type="match status" value="1"/>
</dbReference>
<name>I7KVS7_9CLOT</name>
<evidence type="ECO:0000256" key="6">
    <source>
        <dbReference type="RuleBase" id="RU004466"/>
    </source>
</evidence>
<dbReference type="InterPro" id="IPR033749">
    <property type="entry name" value="Polyprenyl_synt_CS"/>
</dbReference>
<keyword evidence="8" id="KW-1185">Reference proteome</keyword>
<comment type="caution">
    <text evidence="7">The sequence shown here is derived from an EMBL/GenBank/DDBJ whole genome shotgun (WGS) entry which is preliminary data.</text>
</comment>
<accession>I7KVS7</accession>
<evidence type="ECO:0000256" key="2">
    <source>
        <dbReference type="ARBA" id="ARBA00006706"/>
    </source>
</evidence>
<dbReference type="GO" id="GO:0008299">
    <property type="term" value="P:isoprenoid biosynthetic process"/>
    <property type="evidence" value="ECO:0007669"/>
    <property type="project" value="InterPro"/>
</dbReference>
<dbReference type="CDD" id="cd00685">
    <property type="entry name" value="Trans_IPPS_HT"/>
    <property type="match status" value="1"/>
</dbReference>
<dbReference type="AlphaFoldDB" id="I7KVS7"/>
<dbReference type="Pfam" id="PF00348">
    <property type="entry name" value="polyprenyl_synt"/>
    <property type="match status" value="1"/>
</dbReference>
<evidence type="ECO:0000313" key="8">
    <source>
        <dbReference type="Proteomes" id="UP000007652"/>
    </source>
</evidence>
<proteinExistence type="inferred from homology"/>
<evidence type="ECO:0000256" key="5">
    <source>
        <dbReference type="ARBA" id="ARBA00022842"/>
    </source>
</evidence>
<dbReference type="InterPro" id="IPR000092">
    <property type="entry name" value="Polyprenyl_synt"/>
</dbReference>
<dbReference type="SUPFAM" id="SSF48576">
    <property type="entry name" value="Terpenoid synthases"/>
    <property type="match status" value="1"/>
</dbReference>
<keyword evidence="4" id="KW-0479">Metal-binding</keyword>
<dbReference type="Proteomes" id="UP000007652">
    <property type="component" value="Unassembled WGS sequence"/>
</dbReference>
<dbReference type="PANTHER" id="PTHR12001">
    <property type="entry name" value="GERANYLGERANYL PYROPHOSPHATE SYNTHASE"/>
    <property type="match status" value="1"/>
</dbReference>
<dbReference type="RefSeq" id="WP_008909425.1">
    <property type="nucleotide sequence ID" value="NZ_CAKP01000110.1"/>
</dbReference>
<dbReference type="GO" id="GO:0000010">
    <property type="term" value="F:heptaprenyl diphosphate synthase activity"/>
    <property type="evidence" value="ECO:0007669"/>
    <property type="project" value="UniProtKB-EC"/>
</dbReference>
<dbReference type="GO" id="GO:0046872">
    <property type="term" value="F:metal ion binding"/>
    <property type="evidence" value="ECO:0007669"/>
    <property type="project" value="UniProtKB-KW"/>
</dbReference>
<evidence type="ECO:0000256" key="1">
    <source>
        <dbReference type="ARBA" id="ARBA00001946"/>
    </source>
</evidence>
<evidence type="ECO:0000313" key="7">
    <source>
        <dbReference type="EMBL" id="CCJ34169.1"/>
    </source>
</evidence>
<comment type="similarity">
    <text evidence="2 6">Belongs to the FPP/GGPP synthase family.</text>
</comment>
<sequence length="317" mass="35955">MSGFWDNIDFVRDELQKVNKIIKRKVRCSEKTIESALIDIFDNNGKMLRPGFVILAASFGEYDSDKMTQIAAAVEMFHNATLIHDDILDDSKIRRNMKTVQEKYGKEAAVLIGDFLLSRCMSLLTVCDQVDTIKGVIRSMERLSVGEINQMMTKKRTDVSINSYLKRIAAKTAILFSLSFFIGAVESRCSKDIANRLKKIGFDLGMAFQIKDDILDLIGDRTFGKSIGHDLMEGIYTLPVIYALRHDKELEEILSSDKIEDLNYLIDRIIKNGGIEYSEGLAKRYTSKALKNIETLPNNSSKLVLKEIALQLAERKY</sequence>
<dbReference type="STRING" id="857293.CAAU_2085"/>
<dbReference type="OrthoDB" id="9805316at2"/>
<dbReference type="EC" id="2.5.1.30" evidence="7"/>
<reference evidence="7 8" key="1">
    <citation type="journal article" date="2011" name="J. Bacteriol.">
        <title>Draft genome sequence of Caloramator australicus strain RC3T, a thermoanaerobe from the Great Artesian Basin of Australia.</title>
        <authorList>
            <person name="Ogg C.D."/>
            <person name="Patel B.K.C."/>
        </authorList>
    </citation>
    <scope>NUCLEOTIDE SEQUENCE [LARGE SCALE GENOMIC DNA]</scope>
    <source>
        <strain evidence="7 8">RC3</strain>
    </source>
</reference>
<keyword evidence="3 6" id="KW-0808">Transferase</keyword>
<evidence type="ECO:0000256" key="4">
    <source>
        <dbReference type="ARBA" id="ARBA00022723"/>
    </source>
</evidence>
<comment type="cofactor">
    <cofactor evidence="1">
        <name>Mg(2+)</name>
        <dbReference type="ChEBI" id="CHEBI:18420"/>
    </cofactor>
</comment>
<dbReference type="eggNOG" id="COG0142">
    <property type="taxonomic scope" value="Bacteria"/>
</dbReference>
<protein>
    <submittedName>
        <fullName evidence="7">Heptaprenyl diphosphate synthase component II</fullName>
        <ecNumber evidence="7">2.5.1.30</ecNumber>
    </submittedName>
</protein>
<organism evidence="7 8">
    <name type="scientific">Caloramator australicus RC3</name>
    <dbReference type="NCBI Taxonomy" id="857293"/>
    <lineage>
        <taxon>Bacteria</taxon>
        <taxon>Bacillati</taxon>
        <taxon>Bacillota</taxon>
        <taxon>Clostridia</taxon>
        <taxon>Eubacteriales</taxon>
        <taxon>Clostridiaceae</taxon>
        <taxon>Caloramator</taxon>
    </lineage>
</organism>
<keyword evidence="5" id="KW-0460">Magnesium</keyword>
<dbReference type="PANTHER" id="PTHR12001:SF69">
    <property type="entry name" value="ALL TRANS-POLYPRENYL-DIPHOSPHATE SYNTHASE PDSS1"/>
    <property type="match status" value="1"/>
</dbReference>
<evidence type="ECO:0000256" key="3">
    <source>
        <dbReference type="ARBA" id="ARBA00022679"/>
    </source>
</evidence>
<dbReference type="EMBL" id="CAKP01000110">
    <property type="protein sequence ID" value="CCJ34169.1"/>
    <property type="molecule type" value="Genomic_DNA"/>
</dbReference>
<dbReference type="InterPro" id="IPR008949">
    <property type="entry name" value="Isoprenoid_synthase_dom_sf"/>
</dbReference>